<evidence type="ECO:0000313" key="11">
    <source>
        <dbReference type="EMBL" id="CAL1542585.1"/>
    </source>
</evidence>
<comment type="caution">
    <text evidence="11">The sequence shown here is derived from an EMBL/GenBank/DDBJ whole genome shotgun (WGS) entry which is preliminary data.</text>
</comment>
<feature type="transmembrane region" description="Helical" evidence="10">
    <location>
        <begin position="117"/>
        <end position="138"/>
    </location>
</feature>
<comment type="similarity">
    <text evidence="3">Belongs to the HRG family.</text>
</comment>
<keyword evidence="7 10" id="KW-1133">Transmembrane helix</keyword>
<dbReference type="GO" id="GO:0005765">
    <property type="term" value="C:lysosomal membrane"/>
    <property type="evidence" value="ECO:0007669"/>
    <property type="project" value="UniProtKB-SubCell"/>
</dbReference>
<evidence type="ECO:0000256" key="4">
    <source>
        <dbReference type="ARBA" id="ARBA00022448"/>
    </source>
</evidence>
<proteinExistence type="inferred from homology"/>
<keyword evidence="6" id="KW-0967">Endosome</keyword>
<dbReference type="PANTHER" id="PTHR31525">
    <property type="entry name" value="HEME TRANSPORTER HRG1"/>
    <property type="match status" value="1"/>
</dbReference>
<reference evidence="11 12" key="1">
    <citation type="submission" date="2024-04" db="EMBL/GenBank/DDBJ databases">
        <authorList>
            <consortium name="Genoscope - CEA"/>
            <person name="William W."/>
        </authorList>
    </citation>
    <scope>NUCLEOTIDE SEQUENCE [LARGE SCALE GENOMIC DNA]</scope>
</reference>
<feature type="transmembrane region" description="Helical" evidence="10">
    <location>
        <begin position="81"/>
        <end position="105"/>
    </location>
</feature>
<keyword evidence="4" id="KW-0813">Transport</keyword>
<evidence type="ECO:0000256" key="8">
    <source>
        <dbReference type="ARBA" id="ARBA00023136"/>
    </source>
</evidence>
<gene>
    <name evidence="11" type="ORF">GSLYS_00016119001</name>
</gene>
<dbReference type="GO" id="GO:0020037">
    <property type="term" value="F:heme binding"/>
    <property type="evidence" value="ECO:0007669"/>
    <property type="project" value="TreeGrafter"/>
</dbReference>
<feature type="transmembrane region" description="Helical" evidence="10">
    <location>
        <begin position="48"/>
        <end position="69"/>
    </location>
</feature>
<evidence type="ECO:0000256" key="5">
    <source>
        <dbReference type="ARBA" id="ARBA00022692"/>
    </source>
</evidence>
<dbReference type="PANTHER" id="PTHR31525:SF1">
    <property type="entry name" value="HEME TRANSPORTER HRG1"/>
    <property type="match status" value="1"/>
</dbReference>
<evidence type="ECO:0000256" key="9">
    <source>
        <dbReference type="ARBA" id="ARBA00023228"/>
    </source>
</evidence>
<comment type="subcellular location">
    <subcellularLocation>
        <location evidence="2">Endosome membrane</location>
        <topology evidence="2">Multi-pass membrane protein</topology>
    </subcellularLocation>
    <subcellularLocation>
        <location evidence="1">Lysosome membrane</location>
        <topology evidence="1">Multi-pass membrane protein</topology>
    </subcellularLocation>
</comment>
<evidence type="ECO:0000256" key="6">
    <source>
        <dbReference type="ARBA" id="ARBA00022753"/>
    </source>
</evidence>
<evidence type="ECO:0000256" key="10">
    <source>
        <dbReference type="SAM" id="Phobius"/>
    </source>
</evidence>
<dbReference type="GO" id="GO:0005886">
    <property type="term" value="C:plasma membrane"/>
    <property type="evidence" value="ECO:0007669"/>
    <property type="project" value="TreeGrafter"/>
</dbReference>
<keyword evidence="12" id="KW-1185">Reference proteome</keyword>
<dbReference type="GO" id="GO:0010008">
    <property type="term" value="C:endosome membrane"/>
    <property type="evidence" value="ECO:0007669"/>
    <property type="project" value="UniProtKB-SubCell"/>
</dbReference>
<keyword evidence="9" id="KW-0458">Lysosome</keyword>
<evidence type="ECO:0000256" key="3">
    <source>
        <dbReference type="ARBA" id="ARBA00006203"/>
    </source>
</evidence>
<feature type="transmembrane region" description="Helical" evidence="10">
    <location>
        <begin position="20"/>
        <end position="42"/>
    </location>
</feature>
<evidence type="ECO:0000256" key="2">
    <source>
        <dbReference type="ARBA" id="ARBA00004337"/>
    </source>
</evidence>
<dbReference type="EMBL" id="CAXITT010000494">
    <property type="protein sequence ID" value="CAL1542585.1"/>
    <property type="molecule type" value="Genomic_DNA"/>
</dbReference>
<dbReference type="PRINTS" id="PR02095">
    <property type="entry name" value="TRNSPORTRHRG"/>
</dbReference>
<dbReference type="AlphaFoldDB" id="A0AAV2IAD1"/>
<name>A0AAV2IAD1_LYMST</name>
<dbReference type="InterPro" id="IPR026218">
    <property type="entry name" value="HRG"/>
</dbReference>
<accession>A0AAV2IAD1</accession>
<evidence type="ECO:0000256" key="7">
    <source>
        <dbReference type="ARBA" id="ARBA00022989"/>
    </source>
</evidence>
<dbReference type="Pfam" id="PF16954">
    <property type="entry name" value="HRG"/>
    <property type="match status" value="1"/>
</dbReference>
<evidence type="ECO:0000313" key="12">
    <source>
        <dbReference type="Proteomes" id="UP001497497"/>
    </source>
</evidence>
<evidence type="ECO:0008006" key="13">
    <source>
        <dbReference type="Google" id="ProtNLM"/>
    </source>
</evidence>
<keyword evidence="8 10" id="KW-0472">Membrane</keyword>
<dbReference type="Proteomes" id="UP001497497">
    <property type="component" value="Unassembled WGS sequence"/>
</dbReference>
<evidence type="ECO:0000256" key="1">
    <source>
        <dbReference type="ARBA" id="ARBA00004155"/>
    </source>
</evidence>
<keyword evidence="5 10" id="KW-0812">Transmembrane</keyword>
<sequence>MDVGSVNVRRISPCSLRARLIFSIIGVFVSVSVGIVFCTHYKNYNTGLWGLLSGIAAAIALGVTIAYYKQVWDSNPIRLKSFMLTGCFIQLTGVCGFVAYLVLAITKNQGLVVYGEGYYLTCVWCFMTWKWGFALLLYSRSFLRSYAEQEQILDAESSVGKKPMYNAVKSC</sequence>
<protein>
    <recommendedName>
        <fullName evidence="13">Heme transporter hrg1-A</fullName>
    </recommendedName>
</protein>
<organism evidence="11 12">
    <name type="scientific">Lymnaea stagnalis</name>
    <name type="common">Great pond snail</name>
    <name type="synonym">Helix stagnalis</name>
    <dbReference type="NCBI Taxonomy" id="6523"/>
    <lineage>
        <taxon>Eukaryota</taxon>
        <taxon>Metazoa</taxon>
        <taxon>Spiralia</taxon>
        <taxon>Lophotrochozoa</taxon>
        <taxon>Mollusca</taxon>
        <taxon>Gastropoda</taxon>
        <taxon>Heterobranchia</taxon>
        <taxon>Euthyneura</taxon>
        <taxon>Panpulmonata</taxon>
        <taxon>Hygrophila</taxon>
        <taxon>Lymnaeoidea</taxon>
        <taxon>Lymnaeidae</taxon>
        <taxon>Lymnaea</taxon>
    </lineage>
</organism>
<dbReference type="GO" id="GO:0015232">
    <property type="term" value="F:heme transmembrane transporter activity"/>
    <property type="evidence" value="ECO:0007669"/>
    <property type="project" value="InterPro"/>
</dbReference>